<evidence type="ECO:0000256" key="5">
    <source>
        <dbReference type="ARBA" id="ARBA00023136"/>
    </source>
</evidence>
<feature type="domain" description="Phage shock protein PspC N-terminal" evidence="8">
    <location>
        <begin position="35"/>
        <end position="90"/>
    </location>
</feature>
<feature type="transmembrane region" description="Helical" evidence="7">
    <location>
        <begin position="193"/>
        <end position="215"/>
    </location>
</feature>
<dbReference type="InterPro" id="IPR007168">
    <property type="entry name" value="Phageshock_PspC_N"/>
</dbReference>
<feature type="region of interest" description="Disordered" evidence="6">
    <location>
        <begin position="160"/>
        <end position="188"/>
    </location>
</feature>
<keyword evidence="3 7" id="KW-0812">Transmembrane</keyword>
<accession>A0ABS2MDH0</accession>
<feature type="transmembrane region" description="Helical" evidence="7">
    <location>
        <begin position="107"/>
        <end position="124"/>
    </location>
</feature>
<evidence type="ECO:0000256" key="6">
    <source>
        <dbReference type="SAM" id="MobiDB-lite"/>
    </source>
</evidence>
<dbReference type="PANTHER" id="PTHR33885">
    <property type="entry name" value="PHAGE SHOCK PROTEIN C"/>
    <property type="match status" value="1"/>
</dbReference>
<feature type="transmembrane region" description="Helical" evidence="7">
    <location>
        <begin position="247"/>
        <end position="264"/>
    </location>
</feature>
<dbReference type="Pfam" id="PF04024">
    <property type="entry name" value="PspC"/>
    <property type="match status" value="1"/>
</dbReference>
<evidence type="ECO:0000313" key="9">
    <source>
        <dbReference type="EMBL" id="MBM7509234.1"/>
    </source>
</evidence>
<feature type="transmembrane region" description="Helical" evidence="7">
    <location>
        <begin position="61"/>
        <end position="87"/>
    </location>
</feature>
<evidence type="ECO:0000256" key="3">
    <source>
        <dbReference type="ARBA" id="ARBA00022692"/>
    </source>
</evidence>
<sequence>MTTTPPEAPHGPDPREAPDDQGPRVSAAEVRDLSRLRRSSTDRHVAGVAGGLGRHLDVDPVILRVAFVVLAFFGGAGLLLYAAGWLFVPRDDTGEATIALDARNRNVVLVLVGVVAALALLGDVAGGDWWFPWPLVLLGLFVAWLLSRRDDRRAASQAAPVAPAGPLPPGAAGPAAPPVQPRPRSPRRRGPRLFLFTVALVALAMGLLGTVDLAGAPVAAAAYPALALALVGAVLVVGAFFGRAGGLILVGLLLLPVLGVAAAADHYEGEDVLRVPTSAAALGEGYRLDAGEMVIDLTSVADLDELDGRTLTLEVDLGRVEVLVPEGLEVLADARVSGPGHIDLFGDESGGIDTALRRTSPDRDADAPRLLIDAEVGVGEIKMRTP</sequence>
<keyword evidence="10" id="KW-1185">Reference proteome</keyword>
<name>A0ABS2MDH0_9ACTN</name>
<feature type="transmembrane region" description="Helical" evidence="7">
    <location>
        <begin position="221"/>
        <end position="240"/>
    </location>
</feature>
<keyword evidence="2" id="KW-1003">Cell membrane</keyword>
<proteinExistence type="predicted"/>
<feature type="compositionally biased region" description="Basic and acidic residues" evidence="6">
    <location>
        <begin position="10"/>
        <end position="22"/>
    </location>
</feature>
<dbReference type="EMBL" id="JAFBBZ010000001">
    <property type="protein sequence ID" value="MBM7509234.1"/>
    <property type="molecule type" value="Genomic_DNA"/>
</dbReference>
<evidence type="ECO:0000256" key="1">
    <source>
        <dbReference type="ARBA" id="ARBA00004162"/>
    </source>
</evidence>
<reference evidence="9 10" key="1">
    <citation type="submission" date="2021-01" db="EMBL/GenBank/DDBJ databases">
        <title>Sequencing the genomes of 1000 actinobacteria strains.</title>
        <authorList>
            <person name="Klenk H.-P."/>
        </authorList>
    </citation>
    <scope>NUCLEOTIDE SEQUENCE [LARGE SCALE GENOMIC DNA]</scope>
    <source>
        <strain evidence="9 10">DSM 18239</strain>
    </source>
</reference>
<evidence type="ECO:0000256" key="7">
    <source>
        <dbReference type="SAM" id="Phobius"/>
    </source>
</evidence>
<feature type="region of interest" description="Disordered" evidence="6">
    <location>
        <begin position="1"/>
        <end position="26"/>
    </location>
</feature>
<evidence type="ECO:0000256" key="4">
    <source>
        <dbReference type="ARBA" id="ARBA00022989"/>
    </source>
</evidence>
<dbReference type="RefSeq" id="WP_193667018.1">
    <property type="nucleotide sequence ID" value="NZ_JACDTV010000001.1"/>
</dbReference>
<gene>
    <name evidence="9" type="ORF">JOE61_003048</name>
</gene>
<protein>
    <submittedName>
        <fullName evidence="9">Phage shock protein PspC (Stress-responsive transcriptional regulator)</fullName>
    </submittedName>
</protein>
<keyword evidence="5 7" id="KW-0472">Membrane</keyword>
<comment type="caution">
    <text evidence="9">The sequence shown here is derived from an EMBL/GenBank/DDBJ whole genome shotgun (WGS) entry which is preliminary data.</text>
</comment>
<evidence type="ECO:0000259" key="8">
    <source>
        <dbReference type="Pfam" id="PF04024"/>
    </source>
</evidence>
<dbReference type="InterPro" id="IPR052027">
    <property type="entry name" value="PspC"/>
</dbReference>
<evidence type="ECO:0000313" key="10">
    <source>
        <dbReference type="Proteomes" id="UP000732378"/>
    </source>
</evidence>
<organism evidence="9 10">
    <name type="scientific">Nocardioides salarius</name>
    <dbReference type="NCBI Taxonomy" id="374513"/>
    <lineage>
        <taxon>Bacteria</taxon>
        <taxon>Bacillati</taxon>
        <taxon>Actinomycetota</taxon>
        <taxon>Actinomycetes</taxon>
        <taxon>Propionibacteriales</taxon>
        <taxon>Nocardioidaceae</taxon>
        <taxon>Nocardioides</taxon>
    </lineage>
</organism>
<keyword evidence="4 7" id="KW-1133">Transmembrane helix</keyword>
<feature type="compositionally biased region" description="Pro residues" evidence="6">
    <location>
        <begin position="163"/>
        <end position="183"/>
    </location>
</feature>
<dbReference type="Proteomes" id="UP000732378">
    <property type="component" value="Unassembled WGS sequence"/>
</dbReference>
<evidence type="ECO:0000256" key="2">
    <source>
        <dbReference type="ARBA" id="ARBA00022475"/>
    </source>
</evidence>
<dbReference type="PANTHER" id="PTHR33885:SF3">
    <property type="entry name" value="PHAGE SHOCK PROTEIN C"/>
    <property type="match status" value="1"/>
</dbReference>
<comment type="subcellular location">
    <subcellularLocation>
        <location evidence="1">Cell membrane</location>
        <topology evidence="1">Single-pass membrane protein</topology>
    </subcellularLocation>
</comment>
<feature type="transmembrane region" description="Helical" evidence="7">
    <location>
        <begin position="130"/>
        <end position="147"/>
    </location>
</feature>